<feature type="compositionally biased region" description="Polar residues" evidence="2">
    <location>
        <begin position="284"/>
        <end position="293"/>
    </location>
</feature>
<keyword evidence="3" id="KW-0812">Transmembrane</keyword>
<evidence type="ECO:0000256" key="2">
    <source>
        <dbReference type="SAM" id="MobiDB-lite"/>
    </source>
</evidence>
<dbReference type="GO" id="GO:0009986">
    <property type="term" value="C:cell surface"/>
    <property type="evidence" value="ECO:0007669"/>
    <property type="project" value="TreeGrafter"/>
</dbReference>
<evidence type="ECO:0000313" key="6">
    <source>
        <dbReference type="Proteomes" id="UP001159428"/>
    </source>
</evidence>
<dbReference type="PANTHER" id="PTHR46605:SF2">
    <property type="entry name" value="TNFR-CYS DOMAIN-CONTAINING PROTEIN"/>
    <property type="match status" value="1"/>
</dbReference>
<proteinExistence type="predicted"/>
<comment type="caution">
    <text evidence="1">Lacks conserved residue(s) required for the propagation of feature annotation.</text>
</comment>
<evidence type="ECO:0000259" key="4">
    <source>
        <dbReference type="PROSITE" id="PS50050"/>
    </source>
</evidence>
<feature type="non-terminal residue" evidence="5">
    <location>
        <position position="1"/>
    </location>
</feature>
<feature type="transmembrane region" description="Helical" evidence="3">
    <location>
        <begin position="188"/>
        <end position="213"/>
    </location>
</feature>
<gene>
    <name evidence="5" type="ORF">PMEA_00021426</name>
</gene>
<dbReference type="Gene3D" id="2.10.50.10">
    <property type="entry name" value="Tumor Necrosis Factor Receptor, subunit A, domain 2"/>
    <property type="match status" value="1"/>
</dbReference>
<keyword evidence="3" id="KW-0472">Membrane</keyword>
<dbReference type="InterPro" id="IPR011029">
    <property type="entry name" value="DEATH-like_dom_sf"/>
</dbReference>
<dbReference type="InterPro" id="IPR001368">
    <property type="entry name" value="TNFR/NGFR_Cys_rich_reg"/>
</dbReference>
<dbReference type="SUPFAM" id="SSF47986">
    <property type="entry name" value="DEATH domain"/>
    <property type="match status" value="1"/>
</dbReference>
<feature type="non-terminal residue" evidence="5">
    <location>
        <position position="521"/>
    </location>
</feature>
<dbReference type="GO" id="GO:0007266">
    <property type="term" value="P:Rho protein signal transduction"/>
    <property type="evidence" value="ECO:0007669"/>
    <property type="project" value="TreeGrafter"/>
</dbReference>
<dbReference type="GO" id="GO:0048406">
    <property type="term" value="F:nerve growth factor binding"/>
    <property type="evidence" value="ECO:0007669"/>
    <property type="project" value="TreeGrafter"/>
</dbReference>
<evidence type="ECO:0000313" key="5">
    <source>
        <dbReference type="EMBL" id="CAH3037917.1"/>
    </source>
</evidence>
<dbReference type="InterPro" id="IPR052302">
    <property type="entry name" value="Neurotrophin_rcpt-DD"/>
</dbReference>
<evidence type="ECO:0000256" key="1">
    <source>
        <dbReference type="PROSITE-ProRule" id="PRU00206"/>
    </source>
</evidence>
<reference evidence="5 6" key="1">
    <citation type="submission" date="2022-05" db="EMBL/GenBank/DDBJ databases">
        <authorList>
            <consortium name="Genoscope - CEA"/>
            <person name="William W."/>
        </authorList>
    </citation>
    <scope>NUCLEOTIDE SEQUENCE [LARGE SCALE GENOMIC DNA]</scope>
</reference>
<dbReference type="Proteomes" id="UP001159428">
    <property type="component" value="Unassembled WGS sequence"/>
</dbReference>
<keyword evidence="3" id="KW-1133">Transmembrane helix</keyword>
<keyword evidence="6" id="KW-1185">Reference proteome</keyword>
<sequence length="521" mass="58392">VFLISISTSFAKVATKRRNPRPDEIERVINETHSIMWNCKGIECHPAFGLNVHCGTSIPISMKIKCVHCVEGLNFSETNDYSTCKRCMMCDKHEKKTGKCTSEEDTTVCLGVCHKGFYMDLISGECHPCSDCCGQSDKYHEKQCEDSGFPSSKQCREHNLNCPETPPKSTAESNNNDKDQGGLEAWEIVVIVLGTILSLAIVIFVILSTVYGWHVIKDTLMSWFCYCCHLGASDGHGNTMYFDPADGQIQRSEHDPELGTGKSEQNFSETRERTSESELLDSLVHQQMQSQPPAETKETQRGFTRSFSHPGVLNTKVQKGTLNSNRIQCVGSPKPNKPSRIGYSLVASTELSDEDVFNRNSSESINARCQPRKPESVMFLINLIGLAKPSVKTQHTSTTGLYLNEANGTSLSGIPQDFQNSLLSKKMSAFPLTFHSRMCAKLNLKQLAFDDFRLLGEEIGLPRDYTEWLGQFDNPTHLMIIKFYNSQEGSCVAKFRGILEGMKRSDVVDVIDEWVKDEWLK</sequence>
<dbReference type="GO" id="GO:0015026">
    <property type="term" value="F:coreceptor activity"/>
    <property type="evidence" value="ECO:0007669"/>
    <property type="project" value="TreeGrafter"/>
</dbReference>
<dbReference type="GO" id="GO:0005886">
    <property type="term" value="C:plasma membrane"/>
    <property type="evidence" value="ECO:0007669"/>
    <property type="project" value="TreeGrafter"/>
</dbReference>
<feature type="region of interest" description="Disordered" evidence="2">
    <location>
        <begin position="245"/>
        <end position="311"/>
    </location>
</feature>
<feature type="domain" description="TNFR-Cys" evidence="4">
    <location>
        <begin position="68"/>
        <end position="109"/>
    </location>
</feature>
<name>A0AAU9VWN3_9CNID</name>
<dbReference type="Gene3D" id="1.10.533.10">
    <property type="entry name" value="Death Domain, Fas"/>
    <property type="match status" value="1"/>
</dbReference>
<dbReference type="GO" id="GO:0005035">
    <property type="term" value="F:death receptor activity"/>
    <property type="evidence" value="ECO:0007669"/>
    <property type="project" value="TreeGrafter"/>
</dbReference>
<keyword evidence="1" id="KW-1015">Disulfide bond</keyword>
<feature type="disulfide bond" evidence="1">
    <location>
        <begin position="69"/>
        <end position="84"/>
    </location>
</feature>
<dbReference type="PANTHER" id="PTHR46605">
    <property type="entry name" value="TUMOR NECROSIS FACTOR RECEPTOR"/>
    <property type="match status" value="1"/>
</dbReference>
<dbReference type="EMBL" id="CALNXJ010000004">
    <property type="protein sequence ID" value="CAH3037917.1"/>
    <property type="molecule type" value="Genomic_DNA"/>
</dbReference>
<dbReference type="AlphaFoldDB" id="A0AAU9VWN3"/>
<accession>A0AAU9VWN3</accession>
<feature type="disulfide bond" evidence="1">
    <location>
        <begin position="87"/>
        <end position="100"/>
    </location>
</feature>
<organism evidence="5 6">
    <name type="scientific">Pocillopora meandrina</name>
    <dbReference type="NCBI Taxonomy" id="46732"/>
    <lineage>
        <taxon>Eukaryota</taxon>
        <taxon>Metazoa</taxon>
        <taxon>Cnidaria</taxon>
        <taxon>Anthozoa</taxon>
        <taxon>Hexacorallia</taxon>
        <taxon>Scleractinia</taxon>
        <taxon>Astrocoeniina</taxon>
        <taxon>Pocilloporidae</taxon>
        <taxon>Pocillopora</taxon>
    </lineage>
</organism>
<evidence type="ECO:0000256" key="3">
    <source>
        <dbReference type="SAM" id="Phobius"/>
    </source>
</evidence>
<dbReference type="PROSITE" id="PS50050">
    <property type="entry name" value="TNFR_NGFR_2"/>
    <property type="match status" value="1"/>
</dbReference>
<comment type="caution">
    <text evidence="5">The sequence shown here is derived from an EMBL/GenBank/DDBJ whole genome shotgun (WGS) entry which is preliminary data.</text>
</comment>
<feature type="repeat" description="TNFR-Cys" evidence="1">
    <location>
        <begin position="68"/>
        <end position="109"/>
    </location>
</feature>
<protein>
    <recommendedName>
        <fullName evidence="4">TNFR-Cys domain-containing protein</fullName>
    </recommendedName>
</protein>